<comment type="similarity">
    <text evidence="2">Belongs to the protein kinase superfamily. AGC Ser/Thr protein kinase family. cGMP subfamily.</text>
</comment>
<dbReference type="SUPFAM" id="SSF48403">
    <property type="entry name" value="Ankyrin repeat"/>
    <property type="match status" value="1"/>
</dbReference>
<dbReference type="PRINTS" id="PR00103">
    <property type="entry name" value="CAMPKINASE"/>
</dbReference>
<keyword evidence="7" id="KW-0479">Metal-binding</keyword>
<dbReference type="EC" id="2.7.11.24" evidence="16"/>
<dbReference type="Gene3D" id="2.60.120.10">
    <property type="entry name" value="Jelly Rolls"/>
    <property type="match status" value="3"/>
</dbReference>
<keyword evidence="11 16" id="KW-0460">Magnesium</keyword>
<dbReference type="FunFam" id="1.10.510.10:FF:000465">
    <property type="entry name" value="Non-specific serine/threonine protein kinase"/>
    <property type="match status" value="1"/>
</dbReference>
<dbReference type="EMBL" id="CAMXCT030000615">
    <property type="protein sequence ID" value="CAL4768492.1"/>
    <property type="molecule type" value="Genomic_DNA"/>
</dbReference>
<keyword evidence="4 16" id="KW-0723">Serine/threonine-protein kinase</keyword>
<evidence type="ECO:0000256" key="10">
    <source>
        <dbReference type="ARBA" id="ARBA00022840"/>
    </source>
</evidence>
<evidence type="ECO:0000256" key="6">
    <source>
        <dbReference type="ARBA" id="ARBA00022679"/>
    </source>
</evidence>
<dbReference type="InterPro" id="IPR000595">
    <property type="entry name" value="cNMP-bd_dom"/>
</dbReference>
<dbReference type="InterPro" id="IPR008271">
    <property type="entry name" value="Ser/Thr_kinase_AS"/>
</dbReference>
<dbReference type="InterPro" id="IPR000719">
    <property type="entry name" value="Prot_kinase_dom"/>
</dbReference>
<organism evidence="21">
    <name type="scientific">Cladocopium goreaui</name>
    <dbReference type="NCBI Taxonomy" id="2562237"/>
    <lineage>
        <taxon>Eukaryota</taxon>
        <taxon>Sar</taxon>
        <taxon>Alveolata</taxon>
        <taxon>Dinophyceae</taxon>
        <taxon>Suessiales</taxon>
        <taxon>Symbiodiniaceae</taxon>
        <taxon>Cladocopium</taxon>
    </lineage>
</organism>
<dbReference type="InterPro" id="IPR036770">
    <property type="entry name" value="Ankyrin_rpt-contain_sf"/>
</dbReference>
<dbReference type="Proteomes" id="UP001152797">
    <property type="component" value="Unassembled WGS sequence"/>
</dbReference>
<reference evidence="21" key="1">
    <citation type="submission" date="2022-10" db="EMBL/GenBank/DDBJ databases">
        <authorList>
            <person name="Chen Y."/>
            <person name="Dougan E. K."/>
            <person name="Chan C."/>
            <person name="Rhodes N."/>
            <person name="Thang M."/>
        </authorList>
    </citation>
    <scope>NUCLEOTIDE SEQUENCE</scope>
</reference>
<feature type="domain" description="Cyclic nucleotide-binding" evidence="19">
    <location>
        <begin position="353"/>
        <end position="460"/>
    </location>
</feature>
<protein>
    <recommendedName>
        <fullName evidence="16">Mitogen-activated protein kinase</fullName>
        <ecNumber evidence="16">2.7.11.24</ecNumber>
    </recommendedName>
</protein>
<dbReference type="Pfam" id="PF00069">
    <property type="entry name" value="Pkinase"/>
    <property type="match status" value="2"/>
</dbReference>
<evidence type="ECO:0000259" key="18">
    <source>
        <dbReference type="PROSITE" id="PS50011"/>
    </source>
</evidence>
<keyword evidence="6 16" id="KW-0808">Transferase</keyword>
<evidence type="ECO:0000256" key="16">
    <source>
        <dbReference type="RuleBase" id="RU361165"/>
    </source>
</evidence>
<feature type="binding site" evidence="15">
    <location>
        <position position="907"/>
    </location>
    <ligand>
        <name>ATP</name>
        <dbReference type="ChEBI" id="CHEBI:30616"/>
    </ligand>
</feature>
<feature type="compositionally biased region" description="Basic and acidic residues" evidence="17">
    <location>
        <begin position="830"/>
        <end position="840"/>
    </location>
</feature>
<evidence type="ECO:0000256" key="3">
    <source>
        <dbReference type="ARBA" id="ARBA00022490"/>
    </source>
</evidence>
<dbReference type="PANTHER" id="PTHR24353:SF37">
    <property type="entry name" value="CAMP-DEPENDENT PROTEIN KINASE CATALYTIC SUBUNIT PRKX"/>
    <property type="match status" value="1"/>
</dbReference>
<keyword evidence="12" id="KW-0142">cGMP-binding</keyword>
<comment type="catalytic activity">
    <reaction evidence="16">
        <text>L-threonyl-[protein] + ATP = O-phospho-L-threonyl-[protein] + ADP + H(+)</text>
        <dbReference type="Rhea" id="RHEA:46608"/>
        <dbReference type="Rhea" id="RHEA-COMP:11060"/>
        <dbReference type="Rhea" id="RHEA-COMP:11605"/>
        <dbReference type="ChEBI" id="CHEBI:15378"/>
        <dbReference type="ChEBI" id="CHEBI:30013"/>
        <dbReference type="ChEBI" id="CHEBI:30616"/>
        <dbReference type="ChEBI" id="CHEBI:61977"/>
        <dbReference type="ChEBI" id="CHEBI:456216"/>
        <dbReference type="EC" id="2.7.11.24"/>
    </reaction>
</comment>
<evidence type="ECO:0000256" key="7">
    <source>
        <dbReference type="ARBA" id="ARBA00022723"/>
    </source>
</evidence>
<dbReference type="PROSITE" id="PS00889">
    <property type="entry name" value="CNMP_BINDING_2"/>
    <property type="match status" value="2"/>
</dbReference>
<dbReference type="SUPFAM" id="SSF56112">
    <property type="entry name" value="Protein kinase-like (PK-like)"/>
    <property type="match status" value="2"/>
</dbReference>
<feature type="domain" description="Protein kinase" evidence="18">
    <location>
        <begin position="878"/>
        <end position="1225"/>
    </location>
</feature>
<comment type="cofactor">
    <cofactor evidence="1 16">
        <name>Mg(2+)</name>
        <dbReference type="ChEBI" id="CHEBI:18420"/>
    </cofactor>
</comment>
<dbReference type="InterPro" id="IPR000961">
    <property type="entry name" value="AGC-kinase_C"/>
</dbReference>
<dbReference type="PROSITE" id="PS00107">
    <property type="entry name" value="PROTEIN_KINASE_ATP"/>
    <property type="match status" value="1"/>
</dbReference>
<dbReference type="SMART" id="SM00100">
    <property type="entry name" value="cNMP"/>
    <property type="match status" value="3"/>
</dbReference>
<feature type="compositionally biased region" description="Basic and acidic residues" evidence="17">
    <location>
        <begin position="849"/>
        <end position="859"/>
    </location>
</feature>
<evidence type="ECO:0000256" key="11">
    <source>
        <dbReference type="ARBA" id="ARBA00022842"/>
    </source>
</evidence>
<evidence type="ECO:0000256" key="12">
    <source>
        <dbReference type="ARBA" id="ARBA00022992"/>
    </source>
</evidence>
<dbReference type="PROSITE" id="PS50042">
    <property type="entry name" value="CNMP_BINDING_3"/>
    <property type="match status" value="3"/>
</dbReference>
<evidence type="ECO:0000256" key="5">
    <source>
        <dbReference type="ARBA" id="ARBA00022535"/>
    </source>
</evidence>
<dbReference type="InterPro" id="IPR018490">
    <property type="entry name" value="cNMP-bd_dom_sf"/>
</dbReference>
<keyword evidence="5" id="KW-0140">cGMP</keyword>
<dbReference type="GO" id="GO:0004691">
    <property type="term" value="F:cAMP-dependent protein kinase activity"/>
    <property type="evidence" value="ECO:0007669"/>
    <property type="project" value="TreeGrafter"/>
</dbReference>
<feature type="domain" description="Protein kinase" evidence="18">
    <location>
        <begin position="480"/>
        <end position="737"/>
    </location>
</feature>
<evidence type="ECO:0000256" key="4">
    <source>
        <dbReference type="ARBA" id="ARBA00022527"/>
    </source>
</evidence>
<dbReference type="CDD" id="cd00038">
    <property type="entry name" value="CAP_ED"/>
    <property type="match status" value="3"/>
</dbReference>
<evidence type="ECO:0000256" key="1">
    <source>
        <dbReference type="ARBA" id="ARBA00001946"/>
    </source>
</evidence>
<dbReference type="GO" id="GO:0004692">
    <property type="term" value="F:cGMP-dependent protein kinase activity"/>
    <property type="evidence" value="ECO:0007669"/>
    <property type="project" value="UniProtKB-EC"/>
</dbReference>
<evidence type="ECO:0000313" key="22">
    <source>
        <dbReference type="EMBL" id="CAL4768492.1"/>
    </source>
</evidence>
<evidence type="ECO:0000313" key="21">
    <source>
        <dbReference type="EMBL" id="CAI3981180.1"/>
    </source>
</evidence>
<feature type="domain" description="AGC-kinase C-terminal" evidence="20">
    <location>
        <begin position="738"/>
        <end position="790"/>
    </location>
</feature>
<dbReference type="Gene3D" id="1.10.510.10">
    <property type="entry name" value="Transferase(Phosphotransferase) domain 1"/>
    <property type="match status" value="2"/>
</dbReference>
<evidence type="ECO:0000256" key="9">
    <source>
        <dbReference type="ARBA" id="ARBA00022777"/>
    </source>
</evidence>
<dbReference type="SMART" id="SM00220">
    <property type="entry name" value="S_TKc"/>
    <property type="match status" value="2"/>
</dbReference>
<dbReference type="OrthoDB" id="63267at2759"/>
<dbReference type="CDD" id="cd07834">
    <property type="entry name" value="STKc_MAPK"/>
    <property type="match status" value="1"/>
</dbReference>
<keyword evidence="8 15" id="KW-0547">Nucleotide-binding</keyword>
<keyword evidence="3" id="KW-0963">Cytoplasm</keyword>
<keyword evidence="10 15" id="KW-0067">ATP-binding</keyword>
<feature type="region of interest" description="Disordered" evidence="17">
    <location>
        <begin position="830"/>
        <end position="873"/>
    </location>
</feature>
<feature type="domain" description="Cyclic nucleotide-binding" evidence="19">
    <location>
        <begin position="82"/>
        <end position="185"/>
    </location>
</feature>
<accession>A0A9P1BX75</accession>
<dbReference type="EMBL" id="CAMXCT020000615">
    <property type="protein sequence ID" value="CAL1134555.1"/>
    <property type="molecule type" value="Genomic_DNA"/>
</dbReference>
<comment type="similarity">
    <text evidence="16">Belongs to the protein kinase superfamily. Ser/Thr protein kinase family. MAP kinase subfamily.</text>
</comment>
<reference evidence="22 23" key="2">
    <citation type="submission" date="2024-05" db="EMBL/GenBank/DDBJ databases">
        <authorList>
            <person name="Chen Y."/>
            <person name="Shah S."/>
            <person name="Dougan E. K."/>
            <person name="Thang M."/>
            <person name="Chan C."/>
        </authorList>
    </citation>
    <scope>NUCLEOTIDE SEQUENCE [LARGE SCALE GENOMIC DNA]</scope>
</reference>
<evidence type="ECO:0000256" key="2">
    <source>
        <dbReference type="ARBA" id="ARBA00006352"/>
    </source>
</evidence>
<dbReference type="InterPro" id="IPR017441">
    <property type="entry name" value="Protein_kinase_ATP_BS"/>
</dbReference>
<sequence>MACIRSSLALNEAVKLNAEGLVKSLIEADANPQLKDGLNETAIECAERLKLTNLLKLLESDSFKKRTMDFHEGLKLIQNIPLFANIHPSEYPRLAAAFTTRNCTKDEVIVKEGQSISELFLVAEGVAHVLRTEGTPPEAKKVSEYAKGSHFGENALLEDEICLESVVAFSDMSLKVLSRSKFLALGLKSWKRRMAVLSIDSDPTAVNASLKQKSAQEADLIKKALMANEKLGPLVKGFSSSDLEQIASNAWRLEVQPGEQVVQQGSIKADNFYVVASGHLEVIKDGEKVLDLHGDSTFGELALLYRAPRAATVRCFQKATLFVVPRQDLRKVMQAPLKKKLEGFATLLPRVDILKHLTNDEKAQLASVLVEMTFYQGETIIQQGEEGDTFYILYDGQVSVNVDGTKVTQLEGNAVSSNANFFGERALLNDEPRAATITAMSPKVRVLALDREHFLSVVRPDEMVCGLSPKAMVKYELRALKQIGLIGCGGFGTVTLQRCSITGNIFALKTLSKGYIVQRQQELSVLNEKNVLRMTQSPFIIRLAATFNEPQRLHFLLEPALGGDLFTVYQRNDLHGSLNHARFYVACVVRAFQHLHQRHIIYRDMKPENLLLDSQGYCKVTDFGLAKFVIGYAYTTCGTPEYFAPEMVLHMGHTVAVDWWSLGVLTFELIVGDSPFTANEPMQVFRQIKQGIQAVTFPKSPKGPWSEFVRALCQEEPSERLPMRKGGARNIEVHSFYEGFDWDALDHRTMPAPFIPQLKRQDSLANFDVGEVRRPPNVRYEDAGTGWDDGFEDCRGPKNFDSWHNLGCAKAGWELETSLVWCADSAGREKRKDRRMEPKEAKRHVSFSDAHDKKAEDKPSGPSIPKGPGDRWKIPTNYEVKQLIGTGSYGSVCEAFDNDKKRLVAIKRIAHMFEDLIDCKRILREIAILSKLEHENIVQVYDIVAPSNIHTFDELYMVMEICDSDLKKLCRTDVTLTPLHINTLLYNLLVGLKYLHSAGIYHRDLKPANCLVNQDCSVKICDFGLSRAIEAAEQPHLHALPNTPRGDGEAEAVPGVPHTQRLKRNLTGHVVTRWYRAPELILLQENYTEAIDIWSVGCIYAELLGMLEGTRTQDRGPLFPGSSCFPLSPDHKHKTDYKYHTRGKHDQLNMIFNLLGTPGEADVEQLEREDAKRYIRCFAAREGDGLAVKFPGVDADSIDILNRMLRFNPKDCAMLCHRSGAIAAVPCGCTAAPGSDRSDGRFRAQVIHKRPKRDPRPIEGDAGKKWEHQVGTKVCHTGIREGWAFGIFWNTFGGALGGEHHRTAKLLDGHWMKIFVALVLEEPDLDEKLLRKYFCKAWF</sequence>
<evidence type="ECO:0000256" key="8">
    <source>
        <dbReference type="ARBA" id="ARBA00022741"/>
    </source>
</evidence>
<dbReference type="PANTHER" id="PTHR24353">
    <property type="entry name" value="CYCLIC NUCLEOTIDE-DEPENDENT PROTEIN KINASE"/>
    <property type="match status" value="1"/>
</dbReference>
<comment type="catalytic activity">
    <reaction evidence="13">
        <text>L-threonyl-[protein] + ATP = O-phospho-L-threonyl-[protein] + ADP + H(+)</text>
        <dbReference type="Rhea" id="RHEA:46608"/>
        <dbReference type="Rhea" id="RHEA-COMP:11060"/>
        <dbReference type="Rhea" id="RHEA-COMP:11605"/>
        <dbReference type="ChEBI" id="CHEBI:15378"/>
        <dbReference type="ChEBI" id="CHEBI:30013"/>
        <dbReference type="ChEBI" id="CHEBI:30616"/>
        <dbReference type="ChEBI" id="CHEBI:61977"/>
        <dbReference type="ChEBI" id="CHEBI:456216"/>
        <dbReference type="EC" id="2.7.11.12"/>
    </reaction>
</comment>
<dbReference type="PROSITE" id="PS51285">
    <property type="entry name" value="AGC_KINASE_CTER"/>
    <property type="match status" value="1"/>
</dbReference>
<evidence type="ECO:0000256" key="17">
    <source>
        <dbReference type="SAM" id="MobiDB-lite"/>
    </source>
</evidence>
<feature type="domain" description="Cyclic nucleotide-binding" evidence="19">
    <location>
        <begin position="234"/>
        <end position="350"/>
    </location>
</feature>
<dbReference type="EMBL" id="CAMXCT010000615">
    <property type="protein sequence ID" value="CAI3981180.1"/>
    <property type="molecule type" value="Genomic_DNA"/>
</dbReference>
<evidence type="ECO:0000313" key="23">
    <source>
        <dbReference type="Proteomes" id="UP001152797"/>
    </source>
</evidence>
<dbReference type="GO" id="GO:0046872">
    <property type="term" value="F:metal ion binding"/>
    <property type="evidence" value="ECO:0007669"/>
    <property type="project" value="UniProtKB-KW"/>
</dbReference>
<keyword evidence="9 16" id="KW-0418">Kinase</keyword>
<dbReference type="InterPro" id="IPR003527">
    <property type="entry name" value="MAP_kinase_CS"/>
</dbReference>
<dbReference type="FunFam" id="3.30.200.20:FF:000046">
    <property type="entry name" value="Mitogen-activated protein kinase"/>
    <property type="match status" value="1"/>
</dbReference>
<gene>
    <name evidence="21" type="ORF">C1SCF055_LOCUS8994</name>
</gene>
<name>A0A9P1BX75_9DINO</name>
<dbReference type="PROSITE" id="PS00108">
    <property type="entry name" value="PROTEIN_KINASE_ST"/>
    <property type="match status" value="2"/>
</dbReference>
<evidence type="ECO:0000256" key="14">
    <source>
        <dbReference type="ARBA" id="ARBA00047462"/>
    </source>
</evidence>
<keyword evidence="23" id="KW-1185">Reference proteome</keyword>
<dbReference type="GO" id="GO:0005952">
    <property type="term" value="C:cAMP-dependent protein kinase complex"/>
    <property type="evidence" value="ECO:0007669"/>
    <property type="project" value="TreeGrafter"/>
</dbReference>
<dbReference type="Gene3D" id="3.30.200.20">
    <property type="entry name" value="Phosphorylase Kinase, domain 1"/>
    <property type="match status" value="2"/>
</dbReference>
<dbReference type="InterPro" id="IPR018488">
    <property type="entry name" value="cNMP-bd_CS"/>
</dbReference>
<dbReference type="InterPro" id="IPR011009">
    <property type="entry name" value="Kinase-like_dom_sf"/>
</dbReference>
<dbReference type="GO" id="GO:0004707">
    <property type="term" value="F:MAP kinase activity"/>
    <property type="evidence" value="ECO:0007669"/>
    <property type="project" value="UniProtKB-EC"/>
</dbReference>
<dbReference type="PROSITE" id="PS00888">
    <property type="entry name" value="CNMP_BINDING_1"/>
    <property type="match status" value="1"/>
</dbReference>
<comment type="caution">
    <text evidence="21">The sequence shown here is derived from an EMBL/GenBank/DDBJ whole genome shotgun (WGS) entry which is preliminary data.</text>
</comment>
<comment type="catalytic activity">
    <reaction evidence="14">
        <text>L-seryl-[protein] + ATP = O-phospho-L-seryl-[protein] + ADP + H(+)</text>
        <dbReference type="Rhea" id="RHEA:17989"/>
        <dbReference type="Rhea" id="RHEA-COMP:9863"/>
        <dbReference type="Rhea" id="RHEA-COMP:11604"/>
        <dbReference type="ChEBI" id="CHEBI:15378"/>
        <dbReference type="ChEBI" id="CHEBI:29999"/>
        <dbReference type="ChEBI" id="CHEBI:30616"/>
        <dbReference type="ChEBI" id="CHEBI:83421"/>
        <dbReference type="ChEBI" id="CHEBI:456216"/>
        <dbReference type="EC" id="2.7.11.12"/>
    </reaction>
</comment>
<dbReference type="GO" id="GO:0030553">
    <property type="term" value="F:cGMP binding"/>
    <property type="evidence" value="ECO:0007669"/>
    <property type="project" value="UniProtKB-KW"/>
</dbReference>
<dbReference type="SUPFAM" id="SSF51206">
    <property type="entry name" value="cAMP-binding domain-like"/>
    <property type="match status" value="3"/>
</dbReference>
<dbReference type="GO" id="GO:0005524">
    <property type="term" value="F:ATP binding"/>
    <property type="evidence" value="ECO:0007669"/>
    <property type="project" value="UniProtKB-UniRule"/>
</dbReference>
<dbReference type="PROSITE" id="PS50011">
    <property type="entry name" value="PROTEIN_KINASE_DOM"/>
    <property type="match status" value="2"/>
</dbReference>
<evidence type="ECO:0000259" key="20">
    <source>
        <dbReference type="PROSITE" id="PS51285"/>
    </source>
</evidence>
<evidence type="ECO:0000259" key="19">
    <source>
        <dbReference type="PROSITE" id="PS50042"/>
    </source>
</evidence>
<dbReference type="PROSITE" id="PS01351">
    <property type="entry name" value="MAPK"/>
    <property type="match status" value="1"/>
</dbReference>
<dbReference type="Pfam" id="PF00027">
    <property type="entry name" value="cNMP_binding"/>
    <property type="match status" value="3"/>
</dbReference>
<proteinExistence type="inferred from homology"/>
<comment type="activity regulation">
    <text evidence="16">Activated by threonine and tyrosine phosphorylation.</text>
</comment>
<evidence type="ECO:0000256" key="13">
    <source>
        <dbReference type="ARBA" id="ARBA00047298"/>
    </source>
</evidence>
<dbReference type="InterPro" id="IPR014710">
    <property type="entry name" value="RmlC-like_jellyroll"/>
</dbReference>
<evidence type="ECO:0000256" key="15">
    <source>
        <dbReference type="PROSITE-ProRule" id="PRU10141"/>
    </source>
</evidence>
<dbReference type="SMART" id="SM00133">
    <property type="entry name" value="S_TK_X"/>
    <property type="match status" value="1"/>
</dbReference>